<feature type="compositionally biased region" description="Basic residues" evidence="1">
    <location>
        <begin position="84"/>
        <end position="97"/>
    </location>
</feature>
<reference evidence="2 3" key="1">
    <citation type="journal article" date="2019" name="Sci. Rep.">
        <title>Comparative genomics of chytrid fungi reveal insights into the obligate biotrophic and pathogenic lifestyle of Synchytrium endobioticum.</title>
        <authorList>
            <person name="van de Vossenberg B.T.L.H."/>
            <person name="Warris S."/>
            <person name="Nguyen H.D.T."/>
            <person name="van Gent-Pelzer M.P.E."/>
            <person name="Joly D.L."/>
            <person name="van de Geest H.C."/>
            <person name="Bonants P.J.M."/>
            <person name="Smith D.S."/>
            <person name="Levesque C.A."/>
            <person name="van der Lee T.A.J."/>
        </authorList>
    </citation>
    <scope>NUCLEOTIDE SEQUENCE [LARGE SCALE GENOMIC DNA]</scope>
    <source>
        <strain evidence="2 3">CBS 675.73</strain>
    </source>
</reference>
<protein>
    <recommendedName>
        <fullName evidence="4">Transcription factor 25</fullName>
    </recommendedName>
</protein>
<dbReference type="AlphaFoldDB" id="A0A507FUS1"/>
<dbReference type="EMBL" id="QEAP01000001">
    <property type="protein sequence ID" value="TPX78726.1"/>
    <property type="molecule type" value="Genomic_DNA"/>
</dbReference>
<dbReference type="PANTHER" id="PTHR22684">
    <property type="entry name" value="NULP1-RELATED"/>
    <property type="match status" value="1"/>
</dbReference>
<feature type="compositionally biased region" description="Acidic residues" evidence="1">
    <location>
        <begin position="591"/>
        <end position="624"/>
    </location>
</feature>
<dbReference type="GO" id="GO:1990112">
    <property type="term" value="C:RQC complex"/>
    <property type="evidence" value="ECO:0007669"/>
    <property type="project" value="TreeGrafter"/>
</dbReference>
<comment type="caution">
    <text evidence="2">The sequence shown here is derived from an EMBL/GenBank/DDBJ whole genome shotgun (WGS) entry which is preliminary data.</text>
</comment>
<dbReference type="Proteomes" id="UP000320333">
    <property type="component" value="Unassembled WGS sequence"/>
</dbReference>
<feature type="region of interest" description="Disordered" evidence="1">
    <location>
        <begin position="587"/>
        <end position="624"/>
    </location>
</feature>
<organism evidence="2 3">
    <name type="scientific">Chytriomyces confervae</name>
    <dbReference type="NCBI Taxonomy" id="246404"/>
    <lineage>
        <taxon>Eukaryota</taxon>
        <taxon>Fungi</taxon>
        <taxon>Fungi incertae sedis</taxon>
        <taxon>Chytridiomycota</taxon>
        <taxon>Chytridiomycota incertae sedis</taxon>
        <taxon>Chytridiomycetes</taxon>
        <taxon>Chytridiales</taxon>
        <taxon>Chytriomycetaceae</taxon>
        <taxon>Chytriomyces</taxon>
    </lineage>
</organism>
<gene>
    <name evidence="2" type="ORF">CcCBS67573_g00001</name>
</gene>
<accession>A0A507FUS1</accession>
<keyword evidence="3" id="KW-1185">Reference proteome</keyword>
<dbReference type="OrthoDB" id="205993at2759"/>
<feature type="compositionally biased region" description="Acidic residues" evidence="1">
    <location>
        <begin position="52"/>
        <end position="71"/>
    </location>
</feature>
<sequence length="624" mass="69076">MSSRAARKILKERELAQMSLNTNHSASDSEQEPETYPVIRKKNAFDMLMASDNDEPQPEDEDLQSDNETQEVQEAPASHSTTTTKKKNKKKKAKKTAKKTEDITEAQHGRDMDEIDRAIEEVQAQMGANALLGPSVSDNIPQAKKQRDILAVDLKLLDSGAELRKMFGSKVLALDALAKKGKRNVQTDRILAAMGYGGKSYLSSPKDTWPRMPSKTGISMNMLRAPSKMSEEPSPGYFEFAYSSAYMEIQMMFLHCVSTHDPNTLTNLIHAYPFHVDSLLQKSEIAKHNGDITSAAEYIERALFIFEKSFHPLFNMALANSILPYSFPQNRAFFLAISRHISFIAHPEDPLGALQMMDWYAVKAGERSWMRRCWAEWGGDQGQIAGLPNWSFSMALVEFEDESETKKPHDLSTQRLTAAIKQYPLFVPTILNKLTVTEPSVTSHPYFATPVNPSPSESAIHLLIMLYVERCHHLWKEPSALSWLRETSRALAAATEKTDATNNASAVDVYPDGLPLNVSRHVYVSDFQSLVPLLPDDARALSLNAFDPMPPSAEDDGAEGGAGAGLTGLLGGGVGWMLDQLRNLMGAAGENDLEEDANEDHESDEEDGENDGQVDGVIEDPNDA</sequence>
<dbReference type="Pfam" id="PF04910">
    <property type="entry name" value="Tcf25"/>
    <property type="match status" value="2"/>
</dbReference>
<feature type="compositionally biased region" description="Polar residues" evidence="1">
    <location>
        <begin position="18"/>
        <end position="28"/>
    </location>
</feature>
<name>A0A507FUS1_9FUNG</name>
<dbReference type="STRING" id="246404.A0A507FUS1"/>
<evidence type="ECO:0000313" key="3">
    <source>
        <dbReference type="Proteomes" id="UP000320333"/>
    </source>
</evidence>
<evidence type="ECO:0008006" key="4">
    <source>
        <dbReference type="Google" id="ProtNLM"/>
    </source>
</evidence>
<dbReference type="PANTHER" id="PTHR22684:SF0">
    <property type="entry name" value="RIBOSOME QUALITY CONTROL COMPLEX SUBUNIT TCF25"/>
    <property type="match status" value="1"/>
</dbReference>
<feature type="compositionally biased region" description="Basic and acidic residues" evidence="1">
    <location>
        <begin position="98"/>
        <end position="111"/>
    </location>
</feature>
<evidence type="ECO:0000256" key="1">
    <source>
        <dbReference type="SAM" id="MobiDB-lite"/>
    </source>
</evidence>
<evidence type="ECO:0000313" key="2">
    <source>
        <dbReference type="EMBL" id="TPX78726.1"/>
    </source>
</evidence>
<proteinExistence type="predicted"/>
<feature type="region of interest" description="Disordered" evidence="1">
    <location>
        <begin position="1"/>
        <end position="111"/>
    </location>
</feature>
<dbReference type="InterPro" id="IPR006994">
    <property type="entry name" value="TCF25/Rqc1"/>
</dbReference>